<organism evidence="11 12">
    <name type="scientific">Aquarana catesbeiana</name>
    <name type="common">American bullfrog</name>
    <name type="synonym">Rana catesbeiana</name>
    <dbReference type="NCBI Taxonomy" id="8400"/>
    <lineage>
        <taxon>Eukaryota</taxon>
        <taxon>Metazoa</taxon>
        <taxon>Chordata</taxon>
        <taxon>Craniata</taxon>
        <taxon>Vertebrata</taxon>
        <taxon>Euteleostomi</taxon>
        <taxon>Amphibia</taxon>
        <taxon>Batrachia</taxon>
        <taxon>Anura</taxon>
        <taxon>Neobatrachia</taxon>
        <taxon>Ranoidea</taxon>
        <taxon>Ranidae</taxon>
        <taxon>Aquarana</taxon>
    </lineage>
</organism>
<reference evidence="12" key="1">
    <citation type="journal article" date="2017" name="Nat. Commun.">
        <title>The North American bullfrog draft genome provides insight into hormonal regulation of long noncoding RNA.</title>
        <authorList>
            <person name="Hammond S.A."/>
            <person name="Warren R.L."/>
            <person name="Vandervalk B.P."/>
            <person name="Kucuk E."/>
            <person name="Khan H."/>
            <person name="Gibb E.A."/>
            <person name="Pandoh P."/>
            <person name="Kirk H."/>
            <person name="Zhao Y."/>
            <person name="Jones M."/>
            <person name="Mungall A.J."/>
            <person name="Coope R."/>
            <person name="Pleasance S."/>
            <person name="Moore R.A."/>
            <person name="Holt R.A."/>
            <person name="Round J.M."/>
            <person name="Ohora S."/>
            <person name="Walle B.V."/>
            <person name="Veldhoen N."/>
            <person name="Helbing C.C."/>
            <person name="Birol I."/>
        </authorList>
    </citation>
    <scope>NUCLEOTIDE SEQUENCE [LARGE SCALE GENOMIC DNA]</scope>
</reference>
<feature type="non-terminal residue" evidence="11">
    <location>
        <position position="145"/>
    </location>
</feature>
<keyword evidence="5 10" id="KW-1133">Transmembrane helix</keyword>
<feature type="transmembrane region" description="Helical" evidence="10">
    <location>
        <begin position="112"/>
        <end position="130"/>
    </location>
</feature>
<comment type="subcellular location">
    <subcellularLocation>
        <location evidence="1">Cell membrane</location>
        <topology evidence="1">Multi-pass membrane protein</topology>
    </subcellularLocation>
</comment>
<protein>
    <recommendedName>
        <fullName evidence="13">G-protein coupled receptors family 1 profile domain-containing protein</fullName>
    </recommendedName>
</protein>
<evidence type="ECO:0000256" key="1">
    <source>
        <dbReference type="ARBA" id="ARBA00004651"/>
    </source>
</evidence>
<evidence type="ECO:0008006" key="13">
    <source>
        <dbReference type="Google" id="ProtNLM"/>
    </source>
</evidence>
<keyword evidence="8" id="KW-0675">Receptor</keyword>
<evidence type="ECO:0000256" key="6">
    <source>
        <dbReference type="ARBA" id="ARBA00023040"/>
    </source>
</evidence>
<dbReference type="Proteomes" id="UP000228934">
    <property type="component" value="Unassembled WGS sequence"/>
</dbReference>
<keyword evidence="3 10" id="KW-0812">Transmembrane</keyword>
<keyword evidence="9" id="KW-0807">Transducer</keyword>
<keyword evidence="6" id="KW-0297">G-protein coupled receptor</keyword>
<dbReference type="EMBL" id="KV990965">
    <property type="protein sequence ID" value="PIO14985.1"/>
    <property type="molecule type" value="Genomic_DNA"/>
</dbReference>
<keyword evidence="12" id="KW-1185">Reference proteome</keyword>
<evidence type="ECO:0000256" key="9">
    <source>
        <dbReference type="ARBA" id="ARBA00023224"/>
    </source>
</evidence>
<keyword evidence="7 10" id="KW-0472">Membrane</keyword>
<name>A0A2G9QHK0_AQUCT</name>
<evidence type="ECO:0000313" key="11">
    <source>
        <dbReference type="EMBL" id="PIO14985.1"/>
    </source>
</evidence>
<dbReference type="OrthoDB" id="9444602at2759"/>
<evidence type="ECO:0000256" key="8">
    <source>
        <dbReference type="ARBA" id="ARBA00023170"/>
    </source>
</evidence>
<evidence type="ECO:0000256" key="5">
    <source>
        <dbReference type="ARBA" id="ARBA00022989"/>
    </source>
</evidence>
<dbReference type="AlphaFoldDB" id="A0A2G9QHK0"/>
<dbReference type="GO" id="GO:0004930">
    <property type="term" value="F:G protein-coupled receptor activity"/>
    <property type="evidence" value="ECO:0007669"/>
    <property type="project" value="UniProtKB-KW"/>
</dbReference>
<evidence type="ECO:0000256" key="2">
    <source>
        <dbReference type="ARBA" id="ARBA00022475"/>
    </source>
</evidence>
<sequence>MEPTQGRNYRQQAPIEHFPSENPTVVRGIRVCICMDWISWTLGFLEGVLCCLHILFHPPIKFSCTNTLKLETAILGIGSVVGLVPPAMTVGSYIFIISTILKIQKKNGRQKAFSTCSSHLTVISLFYGMVRNVYHFVPTNRAFFW</sequence>
<evidence type="ECO:0000256" key="4">
    <source>
        <dbReference type="ARBA" id="ARBA00022725"/>
    </source>
</evidence>
<proteinExistence type="predicted"/>
<gene>
    <name evidence="11" type="ORF">AB205_0020220</name>
</gene>
<dbReference type="InterPro" id="IPR000725">
    <property type="entry name" value="Olfact_rcpt"/>
</dbReference>
<evidence type="ECO:0000256" key="7">
    <source>
        <dbReference type="ARBA" id="ARBA00023136"/>
    </source>
</evidence>
<feature type="transmembrane region" description="Helical" evidence="10">
    <location>
        <begin position="76"/>
        <end position="100"/>
    </location>
</feature>
<dbReference type="Pfam" id="PF13853">
    <property type="entry name" value="7tm_4"/>
    <property type="match status" value="1"/>
</dbReference>
<accession>A0A2G9QHK0</accession>
<keyword evidence="2" id="KW-1003">Cell membrane</keyword>
<feature type="transmembrane region" description="Helical" evidence="10">
    <location>
        <begin position="37"/>
        <end position="56"/>
    </location>
</feature>
<evidence type="ECO:0000256" key="10">
    <source>
        <dbReference type="SAM" id="Phobius"/>
    </source>
</evidence>
<keyword evidence="4" id="KW-0552">Olfaction</keyword>
<evidence type="ECO:0000256" key="3">
    <source>
        <dbReference type="ARBA" id="ARBA00022692"/>
    </source>
</evidence>
<dbReference type="SUPFAM" id="SSF81321">
    <property type="entry name" value="Family A G protein-coupled receptor-like"/>
    <property type="match status" value="1"/>
</dbReference>
<dbReference type="InterPro" id="IPR050516">
    <property type="entry name" value="Olfactory_GPCR"/>
</dbReference>
<keyword evidence="4" id="KW-0716">Sensory transduction</keyword>
<dbReference type="PANTHER" id="PTHR26452">
    <property type="entry name" value="OLFACTORY RECEPTOR"/>
    <property type="match status" value="1"/>
</dbReference>
<dbReference type="GO" id="GO:0004984">
    <property type="term" value="F:olfactory receptor activity"/>
    <property type="evidence" value="ECO:0007669"/>
    <property type="project" value="InterPro"/>
</dbReference>
<dbReference type="GO" id="GO:0005886">
    <property type="term" value="C:plasma membrane"/>
    <property type="evidence" value="ECO:0007669"/>
    <property type="project" value="UniProtKB-SubCell"/>
</dbReference>
<evidence type="ECO:0000313" key="12">
    <source>
        <dbReference type="Proteomes" id="UP000228934"/>
    </source>
</evidence>